<feature type="domain" description="Cyclin-like" evidence="6">
    <location>
        <begin position="285"/>
        <end position="380"/>
    </location>
</feature>
<gene>
    <name evidence="8" type="ORF">RI543_000635</name>
</gene>
<dbReference type="SMART" id="SM01332">
    <property type="entry name" value="Cyclin_C"/>
    <property type="match status" value="1"/>
</dbReference>
<dbReference type="SMART" id="SM00385">
    <property type="entry name" value="CYCLIN"/>
    <property type="match status" value="2"/>
</dbReference>
<dbReference type="InterPro" id="IPR039361">
    <property type="entry name" value="Cyclin"/>
</dbReference>
<evidence type="ECO:0000256" key="2">
    <source>
        <dbReference type="ARBA" id="ARBA00023127"/>
    </source>
</evidence>
<dbReference type="FunFam" id="1.10.472.10:FF:000001">
    <property type="entry name" value="G2/mitotic-specific cyclin"/>
    <property type="match status" value="1"/>
</dbReference>
<sequence length="419" mass="48209">MSSNLEQQNNESQDVAMDNRKNQLNRSVPNMSLKGGNKLALRRKRTVLSDIGPNSDSSPQIYRDESTEDTKLQDSKSRIRREGTELIYTAVKKRKILKDTDQDDINLNPVSQEKEGTSSINIVKEPVQLWKDLDSSERDDVLLVVEYTNDIFAHLYSREKATVPERNYTIKSNQAYYRPSVRAILVDWLIEVHEKFQCFPETLLLAINIMDRFLAKTTKVGTDKLQLVAVTALFIAAKYEEIHLPKLAEYAYITAGAASKTSIKKAELFILSTLKFDLGWPNPLNFVRRISKADDYDTETRNIAKYLLEYSICSSKFIGVKPSILAAMVMYIARRITKRNNDLWNPTLQHYSGNINPLTDMQFQKYCVDLIKDIVTPLAPIKYLAVKYENIERYGHVLSMVNEWCSLQIHKNFENLFSL</sequence>
<dbReference type="GO" id="GO:0044772">
    <property type="term" value="P:mitotic cell cycle phase transition"/>
    <property type="evidence" value="ECO:0007669"/>
    <property type="project" value="InterPro"/>
</dbReference>
<dbReference type="PROSITE" id="PS00292">
    <property type="entry name" value="CYCLINS"/>
    <property type="match status" value="1"/>
</dbReference>
<dbReference type="InterPro" id="IPR046965">
    <property type="entry name" value="Cyclin_A/B-like"/>
</dbReference>
<evidence type="ECO:0000256" key="3">
    <source>
        <dbReference type="ARBA" id="ARBA00023306"/>
    </source>
</evidence>
<dbReference type="InterPro" id="IPR048258">
    <property type="entry name" value="Cyclins_cyclin-box"/>
</dbReference>
<feature type="domain" description="Cyclin C-terminal" evidence="7">
    <location>
        <begin position="281"/>
        <end position="397"/>
    </location>
</feature>
<dbReference type="Pfam" id="PF02984">
    <property type="entry name" value="Cyclin_C"/>
    <property type="match status" value="1"/>
</dbReference>
<evidence type="ECO:0000313" key="9">
    <source>
        <dbReference type="Proteomes" id="UP001306508"/>
    </source>
</evidence>
<protein>
    <recommendedName>
        <fullName evidence="10">Cyclin N-terminal domain-containing protein</fullName>
    </recommendedName>
</protein>
<feature type="domain" description="Cyclin-like" evidence="6">
    <location>
        <begin position="187"/>
        <end position="272"/>
    </location>
</feature>
<evidence type="ECO:0000256" key="5">
    <source>
        <dbReference type="SAM" id="MobiDB-lite"/>
    </source>
</evidence>
<dbReference type="InterPro" id="IPR013763">
    <property type="entry name" value="Cyclin-like_dom"/>
</dbReference>
<comment type="similarity">
    <text evidence="4">Belongs to the cyclin family.</text>
</comment>
<dbReference type="SUPFAM" id="SSF47954">
    <property type="entry name" value="Cyclin-like"/>
    <property type="match status" value="2"/>
</dbReference>
<dbReference type="InterPro" id="IPR006671">
    <property type="entry name" value="Cyclin_N"/>
</dbReference>
<keyword evidence="1" id="KW-0132">Cell division</keyword>
<dbReference type="Gene3D" id="1.10.472.10">
    <property type="entry name" value="Cyclin-like"/>
    <property type="match status" value="2"/>
</dbReference>
<dbReference type="Pfam" id="PF00134">
    <property type="entry name" value="Cyclin_N"/>
    <property type="match status" value="1"/>
</dbReference>
<evidence type="ECO:0000256" key="1">
    <source>
        <dbReference type="ARBA" id="ARBA00022618"/>
    </source>
</evidence>
<dbReference type="InterPro" id="IPR036915">
    <property type="entry name" value="Cyclin-like_sf"/>
</dbReference>
<dbReference type="InterPro" id="IPR004367">
    <property type="entry name" value="Cyclin_C-dom"/>
</dbReference>
<evidence type="ECO:0000259" key="6">
    <source>
        <dbReference type="SMART" id="SM00385"/>
    </source>
</evidence>
<keyword evidence="9" id="KW-1185">Reference proteome</keyword>
<comment type="caution">
    <text evidence="8">The sequence shown here is derived from an EMBL/GenBank/DDBJ whole genome shotgun (WGS) entry which is preliminary data.</text>
</comment>
<feature type="compositionally biased region" description="Basic and acidic residues" evidence="5">
    <location>
        <begin position="62"/>
        <end position="78"/>
    </location>
</feature>
<evidence type="ECO:0000313" key="8">
    <source>
        <dbReference type="EMBL" id="KAK5781861.1"/>
    </source>
</evidence>
<dbReference type="PIRSF" id="PIRSF001771">
    <property type="entry name" value="Cyclin_A_B_D_E"/>
    <property type="match status" value="1"/>
</dbReference>
<dbReference type="AlphaFoldDB" id="A0AAN7ZYW2"/>
<keyword evidence="2 4" id="KW-0195">Cyclin</keyword>
<proteinExistence type="inferred from homology"/>
<name>A0AAN7ZYW2_9SACH</name>
<dbReference type="GO" id="GO:0051301">
    <property type="term" value="P:cell division"/>
    <property type="evidence" value="ECO:0007669"/>
    <property type="project" value="UniProtKB-KW"/>
</dbReference>
<keyword evidence="3" id="KW-0131">Cell cycle</keyword>
<dbReference type="EMBL" id="JAWIZZ010000024">
    <property type="protein sequence ID" value="KAK5781861.1"/>
    <property type="molecule type" value="Genomic_DNA"/>
</dbReference>
<accession>A0AAN7ZYW2</accession>
<dbReference type="Proteomes" id="UP001306508">
    <property type="component" value="Unassembled WGS sequence"/>
</dbReference>
<evidence type="ECO:0000259" key="7">
    <source>
        <dbReference type="SMART" id="SM01332"/>
    </source>
</evidence>
<reference evidence="9" key="1">
    <citation type="submission" date="2023-07" db="EMBL/GenBank/DDBJ databases">
        <title>A draft genome of Kazachstania heterogenica Y-27499.</title>
        <authorList>
            <person name="Donic C."/>
            <person name="Kralova J.S."/>
            <person name="Fidel L."/>
            <person name="Ben-Dor S."/>
            <person name="Jung S."/>
        </authorList>
    </citation>
    <scope>NUCLEOTIDE SEQUENCE [LARGE SCALE GENOMIC DNA]</scope>
    <source>
        <strain evidence="9">Y27499</strain>
    </source>
</reference>
<feature type="compositionally biased region" description="Polar residues" evidence="5">
    <location>
        <begin position="1"/>
        <end position="13"/>
    </location>
</feature>
<dbReference type="PANTHER" id="PTHR10177">
    <property type="entry name" value="CYCLINS"/>
    <property type="match status" value="1"/>
</dbReference>
<organism evidence="8 9">
    <name type="scientific">Arxiozyma heterogenica</name>
    <dbReference type="NCBI Taxonomy" id="278026"/>
    <lineage>
        <taxon>Eukaryota</taxon>
        <taxon>Fungi</taxon>
        <taxon>Dikarya</taxon>
        <taxon>Ascomycota</taxon>
        <taxon>Saccharomycotina</taxon>
        <taxon>Saccharomycetes</taxon>
        <taxon>Saccharomycetales</taxon>
        <taxon>Saccharomycetaceae</taxon>
        <taxon>Arxiozyma</taxon>
    </lineage>
</organism>
<dbReference type="GO" id="GO:0016538">
    <property type="term" value="F:cyclin-dependent protein serine/threonine kinase regulator activity"/>
    <property type="evidence" value="ECO:0007669"/>
    <property type="project" value="InterPro"/>
</dbReference>
<evidence type="ECO:0008006" key="10">
    <source>
        <dbReference type="Google" id="ProtNLM"/>
    </source>
</evidence>
<feature type="region of interest" description="Disordered" evidence="5">
    <location>
        <begin position="1"/>
        <end position="78"/>
    </location>
</feature>
<evidence type="ECO:0000256" key="4">
    <source>
        <dbReference type="RuleBase" id="RU000383"/>
    </source>
</evidence>